<dbReference type="InterPro" id="IPR039494">
    <property type="entry name" value="F8A"/>
</dbReference>
<name>A0A183G2I7_HELPZ</name>
<sequence>MIYHMRYFPLRNSASNLVVSKHPHETLPSSSTLWLLMGAMVILIAIFAFVIIKEDIPTGLRPEAGIPRSSVVFVSAIRTAHLSYLLGMVKILGMGLAVLLKFSFLLERGFVARERTPWVTAMATFLNSWQEFKTVLEGTNKKLLKKPNFPLAINQLTSLSLQMQDEELSRHAVVCHAEQARIYQKLGNQNEERKQYLIAANLLNNTLQQGSSSRSRIRSYFPNELTVFYSKSVRLCLEMKAFRLAGLTSLEAAKAMIECAQYEMATEHAQRAVRLLEGDFFTHTDALYCLATIHFHLSLWEPLLADIDDLWMAIMKNRSKGLMGRQKLKDLEVITILILWKTQLSPSGRHKLLVDLYLNSRDPQTPRRSSRQSAMENTSLSPQEFVIVKNFLNLLSTGKVQEARTLLFVSDPSSEADKTSTCARSKLRFLSPLTTQVIRLFADETLSN</sequence>
<reference evidence="2 3" key="1">
    <citation type="submission" date="2018-11" db="EMBL/GenBank/DDBJ databases">
        <authorList>
            <consortium name="Pathogen Informatics"/>
        </authorList>
    </citation>
    <scope>NUCLEOTIDE SEQUENCE [LARGE SCALE GENOMIC DNA]</scope>
</reference>
<proteinExistence type="predicted"/>
<dbReference type="OrthoDB" id="5866952at2759"/>
<keyword evidence="1" id="KW-0472">Membrane</keyword>
<gene>
    <name evidence="2" type="ORF">HPBE_LOCUS15516</name>
</gene>
<reference evidence="4" key="2">
    <citation type="submission" date="2019-09" db="UniProtKB">
        <authorList>
            <consortium name="WormBaseParasite"/>
        </authorList>
    </citation>
    <scope>IDENTIFICATION</scope>
</reference>
<dbReference type="PANTHER" id="PTHR16797:SF4">
    <property type="entry name" value="40-KDA HUNTINGTIN-ASSOCIATED PROTEIN"/>
    <property type="match status" value="1"/>
</dbReference>
<keyword evidence="1" id="KW-0812">Transmembrane</keyword>
<keyword evidence="1" id="KW-1133">Transmembrane helix</keyword>
<evidence type="ECO:0000256" key="1">
    <source>
        <dbReference type="SAM" id="Phobius"/>
    </source>
</evidence>
<feature type="transmembrane region" description="Helical" evidence="1">
    <location>
        <begin position="84"/>
        <end position="106"/>
    </location>
</feature>
<keyword evidence="3" id="KW-1185">Reference proteome</keyword>
<dbReference type="EMBL" id="UZAH01028894">
    <property type="protein sequence ID" value="VDP03006.1"/>
    <property type="molecule type" value="Genomic_DNA"/>
</dbReference>
<evidence type="ECO:0000313" key="3">
    <source>
        <dbReference type="Proteomes" id="UP000050761"/>
    </source>
</evidence>
<organism evidence="3 4">
    <name type="scientific">Heligmosomoides polygyrus</name>
    <name type="common">Parasitic roundworm</name>
    <dbReference type="NCBI Taxonomy" id="6339"/>
    <lineage>
        <taxon>Eukaryota</taxon>
        <taxon>Metazoa</taxon>
        <taxon>Ecdysozoa</taxon>
        <taxon>Nematoda</taxon>
        <taxon>Chromadorea</taxon>
        <taxon>Rhabditida</taxon>
        <taxon>Rhabditina</taxon>
        <taxon>Rhabditomorpha</taxon>
        <taxon>Strongyloidea</taxon>
        <taxon>Heligmosomidae</taxon>
        <taxon>Heligmosomoides</taxon>
    </lineage>
</organism>
<accession>A0A183G2I7</accession>
<feature type="transmembrane region" description="Helical" evidence="1">
    <location>
        <begin position="33"/>
        <end position="52"/>
    </location>
</feature>
<evidence type="ECO:0000313" key="2">
    <source>
        <dbReference type="EMBL" id="VDP03006.1"/>
    </source>
</evidence>
<dbReference type="PANTHER" id="PTHR16797">
    <property type="entry name" value="FACTOR VIII-ASSOCIATED GENE 1"/>
    <property type="match status" value="1"/>
</dbReference>
<dbReference type="WBParaSite" id="HPBE_0001551701-mRNA-1">
    <property type="protein sequence ID" value="HPBE_0001551701-mRNA-1"/>
    <property type="gene ID" value="HPBE_0001551701"/>
</dbReference>
<dbReference type="Proteomes" id="UP000050761">
    <property type="component" value="Unassembled WGS sequence"/>
</dbReference>
<dbReference type="AlphaFoldDB" id="A0A183G2I7"/>
<dbReference type="GO" id="GO:0099518">
    <property type="term" value="P:vesicle cytoskeletal trafficking"/>
    <property type="evidence" value="ECO:0007669"/>
    <property type="project" value="TreeGrafter"/>
</dbReference>
<evidence type="ECO:0000313" key="4">
    <source>
        <dbReference type="WBParaSite" id="HPBE_0001551701-mRNA-1"/>
    </source>
</evidence>
<dbReference type="GO" id="GO:0005769">
    <property type="term" value="C:early endosome"/>
    <property type="evidence" value="ECO:0007669"/>
    <property type="project" value="TreeGrafter"/>
</dbReference>
<accession>A0A3P8E754</accession>
<protein>
    <submittedName>
        <fullName evidence="4">Vps16_C domain-containing protein</fullName>
    </submittedName>
</protein>